<proteinExistence type="predicted"/>
<comment type="caution">
    <text evidence="2">The sequence shown here is derived from an EMBL/GenBank/DDBJ whole genome shotgun (WGS) entry which is preliminary data.</text>
</comment>
<protein>
    <recommendedName>
        <fullName evidence="4">FdrA family protein</fullName>
    </recommendedName>
</protein>
<feature type="non-terminal residue" evidence="2">
    <location>
        <position position="106"/>
    </location>
</feature>
<keyword evidence="3" id="KW-1185">Reference proteome</keyword>
<organism evidence="2 3">
    <name type="scientific">Jiangella rhizosphaerae</name>
    <dbReference type="NCBI Taxonomy" id="2293569"/>
    <lineage>
        <taxon>Bacteria</taxon>
        <taxon>Bacillati</taxon>
        <taxon>Actinomycetota</taxon>
        <taxon>Actinomycetes</taxon>
        <taxon>Jiangellales</taxon>
        <taxon>Jiangellaceae</taxon>
        <taxon>Jiangella</taxon>
    </lineage>
</organism>
<evidence type="ECO:0000256" key="1">
    <source>
        <dbReference type="SAM" id="MobiDB-lite"/>
    </source>
</evidence>
<evidence type="ECO:0000313" key="2">
    <source>
        <dbReference type="EMBL" id="RIQ17800.1"/>
    </source>
</evidence>
<dbReference type="Proteomes" id="UP000284057">
    <property type="component" value="Unassembled WGS sequence"/>
</dbReference>
<sequence length="106" mass="10594">MIRHVEVRAGTYHDSVTLMQVSQAVQGEDGVSGALVAMATQLNLDLLGGMGFDVPAASPNDLVIGVTADDDAALGRALARVESALAARPPDGPGAGGFGAAPAPRT</sequence>
<dbReference type="AlphaFoldDB" id="A0A418KKJ1"/>
<reference evidence="2 3" key="1">
    <citation type="submission" date="2018-09" db="EMBL/GenBank/DDBJ databases">
        <title>Isolation, diversity and antifungal activity of actinobacteria from wheat.</title>
        <authorList>
            <person name="Han C."/>
        </authorList>
    </citation>
    <scope>NUCLEOTIDE SEQUENCE [LARGE SCALE GENOMIC DNA]</scope>
    <source>
        <strain evidence="2 3">NEAU-YY265</strain>
    </source>
</reference>
<accession>A0A418KKJ1</accession>
<feature type="region of interest" description="Disordered" evidence="1">
    <location>
        <begin position="85"/>
        <end position="106"/>
    </location>
</feature>
<name>A0A418KKJ1_9ACTN</name>
<evidence type="ECO:0008006" key="4">
    <source>
        <dbReference type="Google" id="ProtNLM"/>
    </source>
</evidence>
<gene>
    <name evidence="2" type="ORF">DY240_22390</name>
</gene>
<evidence type="ECO:0000313" key="3">
    <source>
        <dbReference type="Proteomes" id="UP000284057"/>
    </source>
</evidence>
<dbReference type="EMBL" id="QUAL01000196">
    <property type="protein sequence ID" value="RIQ17800.1"/>
    <property type="molecule type" value="Genomic_DNA"/>
</dbReference>